<dbReference type="EMBL" id="CM046505">
    <property type="protein sequence ID" value="KAI8675565.1"/>
    <property type="molecule type" value="Genomic_DNA"/>
</dbReference>
<name>A0ACC0R5F5_9HYPO</name>
<accession>A0ACC0R5F5</accession>
<dbReference type="Proteomes" id="UP001065298">
    <property type="component" value="Chromosome 3"/>
</dbReference>
<reference evidence="1" key="1">
    <citation type="submission" date="2022-06" db="EMBL/GenBank/DDBJ databases">
        <title>Fusarium solani species complex genomes reveal bases of compartmentalisation and animal pathogenesis.</title>
        <authorList>
            <person name="Tsai I.J."/>
        </authorList>
    </citation>
    <scope>NUCLEOTIDE SEQUENCE</scope>
    <source>
        <strain evidence="1">Fu6.1</strain>
    </source>
</reference>
<gene>
    <name evidence="1" type="ORF">NCS57_00458100</name>
</gene>
<organism evidence="1 2">
    <name type="scientific">Fusarium keratoplasticum</name>
    <dbReference type="NCBI Taxonomy" id="1328300"/>
    <lineage>
        <taxon>Eukaryota</taxon>
        <taxon>Fungi</taxon>
        <taxon>Dikarya</taxon>
        <taxon>Ascomycota</taxon>
        <taxon>Pezizomycotina</taxon>
        <taxon>Sordariomycetes</taxon>
        <taxon>Hypocreomycetidae</taxon>
        <taxon>Hypocreales</taxon>
        <taxon>Nectriaceae</taxon>
        <taxon>Fusarium</taxon>
        <taxon>Fusarium solani species complex</taxon>
    </lineage>
</organism>
<comment type="caution">
    <text evidence="1">The sequence shown here is derived from an EMBL/GenBank/DDBJ whole genome shotgun (WGS) entry which is preliminary data.</text>
</comment>
<protein>
    <submittedName>
        <fullName evidence="1">Uncharacterized protein</fullName>
    </submittedName>
</protein>
<evidence type="ECO:0000313" key="2">
    <source>
        <dbReference type="Proteomes" id="UP001065298"/>
    </source>
</evidence>
<sequence>MNMPVSAQTHLSLFQDLKDATRKCIVTDNYYIPEQTLLEIVTLPRVKSDLRSTWSWLRLLFFNRGVESKLLQAKKLIAVLAIIGQLNERSLKALITNSLTDDDLPLAKKPALQTRHGKPVMFPDWEEAVITLFQEKQWIVLASILNLKEGYSIDIKMDDKCALELSNCENRGNTEFSRVFSAEILSQEEGVKPRRVAVKHFPEKHFPRAPKSQSDETYQQEKGNLDKIKHIENNHLIKHLATCEGIHCIIFPWAEHGDLNQFWKDKHGRELPIFVWSITQLAGLASGLRDLHAVNCRHGDLKPSNILHFENDGGTLKIADLGVSRVHKKATDQRQKETVTTASTRAYEGPEASGPINAPRSRKYDCWSLGCVILEFVIWLLYDQRALDGFHSSRDSLWHSFYRSKNPGPASEGRKTEWWEKMERHPKVDEVIKLLHEDARVTGTALEELINLVDSRLLLINPQSRLEAAEIAKVLHELVQKCKAGQTPWVNDVDAPPDVPAIFRQEAPKTPGVTYQ</sequence>
<evidence type="ECO:0000313" key="1">
    <source>
        <dbReference type="EMBL" id="KAI8675565.1"/>
    </source>
</evidence>
<keyword evidence="2" id="KW-1185">Reference proteome</keyword>
<proteinExistence type="predicted"/>